<dbReference type="Proteomes" id="UP000727407">
    <property type="component" value="Unassembled WGS sequence"/>
</dbReference>
<dbReference type="AlphaFoldDB" id="A0A8J4TTC3"/>
<name>A0A8J4TTC3_CLAMG</name>
<gene>
    <name evidence="2" type="ORF">DAT39_018954</name>
</gene>
<reference evidence="2" key="1">
    <citation type="submission" date="2020-07" db="EMBL/GenBank/DDBJ databases">
        <title>Clarias magur genome sequencing, assembly and annotation.</title>
        <authorList>
            <person name="Kushwaha B."/>
            <person name="Kumar R."/>
            <person name="Das P."/>
            <person name="Joshi C.G."/>
            <person name="Kumar D."/>
            <person name="Nagpure N.S."/>
            <person name="Pandey M."/>
            <person name="Agarwal S."/>
            <person name="Srivastava S."/>
            <person name="Singh M."/>
            <person name="Sahoo L."/>
            <person name="Jayasankar P."/>
            <person name="Meher P.K."/>
            <person name="Koringa P.G."/>
            <person name="Iquebal M.A."/>
            <person name="Das S.P."/>
            <person name="Bit A."/>
            <person name="Patnaik S."/>
            <person name="Patel N."/>
            <person name="Shah T.M."/>
            <person name="Hinsu A."/>
            <person name="Jena J.K."/>
        </authorList>
    </citation>
    <scope>NUCLEOTIDE SEQUENCE</scope>
    <source>
        <strain evidence="2">CIFAMagur01</strain>
        <tissue evidence="2">Testis</tissue>
    </source>
</reference>
<protein>
    <submittedName>
        <fullName evidence="2">Uncharacterized protein</fullName>
    </submittedName>
</protein>
<evidence type="ECO:0000313" key="2">
    <source>
        <dbReference type="EMBL" id="KAF5891336.1"/>
    </source>
</evidence>
<feature type="region of interest" description="Disordered" evidence="1">
    <location>
        <begin position="1"/>
        <end position="55"/>
    </location>
</feature>
<proteinExistence type="predicted"/>
<organism evidence="2 3">
    <name type="scientific">Clarias magur</name>
    <name type="common">Asian catfish</name>
    <name type="synonym">Macropteronotus magur</name>
    <dbReference type="NCBI Taxonomy" id="1594786"/>
    <lineage>
        <taxon>Eukaryota</taxon>
        <taxon>Metazoa</taxon>
        <taxon>Chordata</taxon>
        <taxon>Craniata</taxon>
        <taxon>Vertebrata</taxon>
        <taxon>Euteleostomi</taxon>
        <taxon>Actinopterygii</taxon>
        <taxon>Neopterygii</taxon>
        <taxon>Teleostei</taxon>
        <taxon>Ostariophysi</taxon>
        <taxon>Siluriformes</taxon>
        <taxon>Clariidae</taxon>
        <taxon>Clarias</taxon>
    </lineage>
</organism>
<comment type="caution">
    <text evidence="2">The sequence shown here is derived from an EMBL/GenBank/DDBJ whole genome shotgun (WGS) entry which is preliminary data.</text>
</comment>
<feature type="compositionally biased region" description="Polar residues" evidence="1">
    <location>
        <begin position="1"/>
        <end position="14"/>
    </location>
</feature>
<accession>A0A8J4TTC3</accession>
<keyword evidence="3" id="KW-1185">Reference proteome</keyword>
<evidence type="ECO:0000313" key="3">
    <source>
        <dbReference type="Proteomes" id="UP000727407"/>
    </source>
</evidence>
<sequence>MMLRNITSSATWNTKSRRRRTLCGPSTTTPSHPGNTSPRPIRIGFRLSSMRPGAS</sequence>
<evidence type="ECO:0000256" key="1">
    <source>
        <dbReference type="SAM" id="MobiDB-lite"/>
    </source>
</evidence>
<feature type="compositionally biased region" description="Polar residues" evidence="1">
    <location>
        <begin position="24"/>
        <end position="38"/>
    </location>
</feature>
<dbReference type="EMBL" id="QNUK01000594">
    <property type="protein sequence ID" value="KAF5891336.1"/>
    <property type="molecule type" value="Genomic_DNA"/>
</dbReference>